<feature type="compositionally biased region" description="Acidic residues" evidence="1">
    <location>
        <begin position="63"/>
        <end position="76"/>
    </location>
</feature>
<protein>
    <submittedName>
        <fullName evidence="2">Uncharacterized protein</fullName>
    </submittedName>
</protein>
<keyword evidence="3" id="KW-1185">Reference proteome</keyword>
<dbReference type="AlphaFoldDB" id="A0A7S9KQK5"/>
<feature type="compositionally biased region" description="Low complexity" evidence="1">
    <location>
        <begin position="24"/>
        <end position="33"/>
    </location>
</feature>
<dbReference type="Proteomes" id="UP000594364">
    <property type="component" value="Chromosome 2"/>
</dbReference>
<dbReference type="EMBL" id="CP031386">
    <property type="protein sequence ID" value="QPG98093.1"/>
    <property type="molecule type" value="Genomic_DNA"/>
</dbReference>
<reference evidence="2 3" key="1">
    <citation type="journal article" date="2018" name="PLoS Genet.">
        <title>Repeat elements organise 3D genome structure and mediate transcription in the filamentous fungus Epichloe festucae.</title>
        <authorList>
            <person name="Winter D.J."/>
            <person name="Ganley A.R.D."/>
            <person name="Young C.A."/>
            <person name="Liachko I."/>
            <person name="Schardl C.L."/>
            <person name="Dupont P.Y."/>
            <person name="Berry D."/>
            <person name="Ram A."/>
            <person name="Scott B."/>
            <person name="Cox M.P."/>
        </authorList>
    </citation>
    <scope>NUCLEOTIDE SEQUENCE [LARGE SCALE GENOMIC DNA]</scope>
    <source>
        <strain evidence="2 3">Fl1</strain>
    </source>
</reference>
<evidence type="ECO:0000313" key="3">
    <source>
        <dbReference type="Proteomes" id="UP000594364"/>
    </source>
</evidence>
<accession>A0A7S9KQK5</accession>
<sequence>MTEPENFEDDLFADLYDDNDASRAPQAPSAAPAVDPPKNEDQTMISPSNEHAQQDQKMHHGEGDEDDDDDDDDDVDFNLGGRDNSNALAAHLHDVDASTPPYGTVHKASAKDDG</sequence>
<organism evidence="2 3">
    <name type="scientific">Epichloe festucae (strain Fl1)</name>
    <dbReference type="NCBI Taxonomy" id="877507"/>
    <lineage>
        <taxon>Eukaryota</taxon>
        <taxon>Fungi</taxon>
        <taxon>Dikarya</taxon>
        <taxon>Ascomycota</taxon>
        <taxon>Pezizomycotina</taxon>
        <taxon>Sordariomycetes</taxon>
        <taxon>Hypocreomycetidae</taxon>
        <taxon>Hypocreales</taxon>
        <taxon>Clavicipitaceae</taxon>
        <taxon>Epichloe</taxon>
    </lineage>
</organism>
<evidence type="ECO:0000313" key="2">
    <source>
        <dbReference type="EMBL" id="QPG98093.1"/>
    </source>
</evidence>
<dbReference type="OrthoDB" id="3872446at2759"/>
<feature type="compositionally biased region" description="Acidic residues" evidence="1">
    <location>
        <begin position="1"/>
        <end position="19"/>
    </location>
</feature>
<evidence type="ECO:0000256" key="1">
    <source>
        <dbReference type="SAM" id="MobiDB-lite"/>
    </source>
</evidence>
<feature type="compositionally biased region" description="Polar residues" evidence="1">
    <location>
        <begin position="42"/>
        <end position="51"/>
    </location>
</feature>
<gene>
    <name evidence="2" type="ORF">C2857_007247</name>
</gene>
<feature type="region of interest" description="Disordered" evidence="1">
    <location>
        <begin position="1"/>
        <end position="114"/>
    </location>
</feature>
<feature type="compositionally biased region" description="Basic and acidic residues" evidence="1">
    <location>
        <begin position="52"/>
        <end position="62"/>
    </location>
</feature>
<name>A0A7S9KQK5_EPIFF</name>
<proteinExistence type="predicted"/>